<gene>
    <name evidence="3" type="ORF">GQ671_04140</name>
</gene>
<keyword evidence="1" id="KW-0175">Coiled coil</keyword>
<feature type="coiled-coil region" evidence="1">
    <location>
        <begin position="87"/>
        <end position="154"/>
    </location>
</feature>
<keyword evidence="4" id="KW-1185">Reference proteome</keyword>
<name>A0A6N8TX44_9STAP</name>
<evidence type="ECO:0000313" key="3">
    <source>
        <dbReference type="EMBL" id="MXQ50494.1"/>
    </source>
</evidence>
<dbReference type="OrthoDB" id="2417847at2"/>
<comment type="caution">
    <text evidence="3">The sequence shown here is derived from an EMBL/GenBank/DDBJ whole genome shotgun (WGS) entry which is preliminary data.</text>
</comment>
<reference evidence="3 4" key="1">
    <citation type="submission" date="2019-12" db="EMBL/GenBank/DDBJ databases">
        <title>Salinicoccus cyprini sp. nov., isolated from gastro-intestinal tract of mirror carp, Cyprinus carpio var. specularis, collected from Gobind Sagar Reservoir, Himachal Pradesh, India.</title>
        <authorList>
            <person name="Talwar C."/>
            <person name="Singh A.K."/>
            <person name="Lal R."/>
            <person name="Negi R.K."/>
        </authorList>
    </citation>
    <scope>NUCLEOTIDE SEQUENCE [LARGE SCALE GENOMIC DNA]</scope>
    <source>
        <strain evidence="3 4">J-82</strain>
    </source>
</reference>
<feature type="signal peptide" evidence="2">
    <location>
        <begin position="1"/>
        <end position="19"/>
    </location>
</feature>
<dbReference type="EMBL" id="WUUK01000001">
    <property type="protein sequence ID" value="MXQ50494.1"/>
    <property type="molecule type" value="Genomic_DNA"/>
</dbReference>
<accession>A0A6N8TX44</accession>
<evidence type="ECO:0000256" key="2">
    <source>
        <dbReference type="SAM" id="SignalP"/>
    </source>
</evidence>
<dbReference type="AlphaFoldDB" id="A0A6N8TX44"/>
<keyword evidence="2" id="KW-0732">Signal</keyword>
<proteinExistence type="predicted"/>
<protein>
    <recommendedName>
        <fullName evidence="5">EMYY motif lipoprotein</fullName>
    </recommendedName>
</protein>
<sequence length="164" mass="19432">MKKLIPILIFLLMAGCAQGDQQALDDLYEAFERNHEELQTEFTELFNEMEESEDREAKLRLIYEEALPKIEDLRRTIHNYTVTGTEHEQLKEEMLTYTNSLENLIELYGEFNRTFVNYNPLGDSDFREEVDEQLSEIESQEELVRERYQTIQEDYDQLTSGNSS</sequence>
<evidence type="ECO:0008006" key="5">
    <source>
        <dbReference type="Google" id="ProtNLM"/>
    </source>
</evidence>
<dbReference type="PROSITE" id="PS51257">
    <property type="entry name" value="PROKAR_LIPOPROTEIN"/>
    <property type="match status" value="1"/>
</dbReference>
<evidence type="ECO:0000256" key="1">
    <source>
        <dbReference type="SAM" id="Coils"/>
    </source>
</evidence>
<dbReference type="Proteomes" id="UP000436284">
    <property type="component" value="Unassembled WGS sequence"/>
</dbReference>
<evidence type="ECO:0000313" key="4">
    <source>
        <dbReference type="Proteomes" id="UP000436284"/>
    </source>
</evidence>
<organism evidence="3 4">
    <name type="scientific">Salinicoccus hispanicus</name>
    <dbReference type="NCBI Taxonomy" id="157225"/>
    <lineage>
        <taxon>Bacteria</taxon>
        <taxon>Bacillati</taxon>
        <taxon>Bacillota</taxon>
        <taxon>Bacilli</taxon>
        <taxon>Bacillales</taxon>
        <taxon>Staphylococcaceae</taxon>
        <taxon>Salinicoccus</taxon>
    </lineage>
</organism>
<feature type="chain" id="PRO_5038708560" description="EMYY motif lipoprotein" evidence="2">
    <location>
        <begin position="20"/>
        <end position="164"/>
    </location>
</feature>
<dbReference type="RefSeq" id="WP_160653086.1">
    <property type="nucleotide sequence ID" value="NZ_JBHRWU010000001.1"/>
</dbReference>
<feature type="coiled-coil region" evidence="1">
    <location>
        <begin position="21"/>
        <end position="55"/>
    </location>
</feature>